<dbReference type="EMBL" id="KZ293415">
    <property type="protein sequence ID" value="PBK77843.1"/>
    <property type="molecule type" value="Genomic_DNA"/>
</dbReference>
<dbReference type="AlphaFoldDB" id="A0A2H3CP09"/>
<reference evidence="3" key="1">
    <citation type="journal article" date="2017" name="Nat. Ecol. Evol.">
        <title>Genome expansion and lineage-specific genetic innovations in the forest pathogenic fungi Armillaria.</title>
        <authorList>
            <person name="Sipos G."/>
            <person name="Prasanna A.N."/>
            <person name="Walter M.C."/>
            <person name="O'Connor E."/>
            <person name="Balint B."/>
            <person name="Krizsan K."/>
            <person name="Kiss B."/>
            <person name="Hess J."/>
            <person name="Varga T."/>
            <person name="Slot J."/>
            <person name="Riley R."/>
            <person name="Boka B."/>
            <person name="Rigling D."/>
            <person name="Barry K."/>
            <person name="Lee J."/>
            <person name="Mihaltcheva S."/>
            <person name="LaButti K."/>
            <person name="Lipzen A."/>
            <person name="Waldron R."/>
            <person name="Moloney N.M."/>
            <person name="Sperisen C."/>
            <person name="Kredics L."/>
            <person name="Vagvoelgyi C."/>
            <person name="Patrignani A."/>
            <person name="Fitzpatrick D."/>
            <person name="Nagy I."/>
            <person name="Doyle S."/>
            <person name="Anderson J.B."/>
            <person name="Grigoriev I.V."/>
            <person name="Gueldener U."/>
            <person name="Muensterkoetter M."/>
            <person name="Nagy L.G."/>
        </authorList>
    </citation>
    <scope>NUCLEOTIDE SEQUENCE [LARGE SCALE GENOMIC DNA]</scope>
    <source>
        <strain evidence="3">28-4</strain>
    </source>
</reference>
<sequence length="235" mass="26218">MSSHVEKHLPLIMPRIEFQLVSSNSLPTITPHINFNYIIQRQQQRDFAPVPSVVEGPTVNLETNALQPPSQPGPSEPPMDPVVTVTTTPAATDTMAPASVVGPAAVLPSDDQVAIPAPALPSAMSIPKTYEQPGGEPGRPRNGGYSLGRKLLEEYGWSKDQYHALRSNMKDWASQYLNCQLCYRKQKDDPRMDMVIRKATVKYGFLKPYPACWPVRALLKCYLKQESYNYRRHGA</sequence>
<keyword evidence="3" id="KW-1185">Reference proteome</keyword>
<name>A0A2H3CP09_9AGAR</name>
<protein>
    <submittedName>
        <fullName evidence="2">Uncharacterized protein</fullName>
    </submittedName>
</protein>
<gene>
    <name evidence="2" type="ORF">ARMSODRAFT_968136</name>
</gene>
<dbReference type="Proteomes" id="UP000218334">
    <property type="component" value="Unassembled WGS sequence"/>
</dbReference>
<evidence type="ECO:0000313" key="2">
    <source>
        <dbReference type="EMBL" id="PBK77843.1"/>
    </source>
</evidence>
<evidence type="ECO:0000256" key="1">
    <source>
        <dbReference type="SAM" id="MobiDB-lite"/>
    </source>
</evidence>
<organism evidence="2 3">
    <name type="scientific">Armillaria solidipes</name>
    <dbReference type="NCBI Taxonomy" id="1076256"/>
    <lineage>
        <taxon>Eukaryota</taxon>
        <taxon>Fungi</taxon>
        <taxon>Dikarya</taxon>
        <taxon>Basidiomycota</taxon>
        <taxon>Agaricomycotina</taxon>
        <taxon>Agaricomycetes</taxon>
        <taxon>Agaricomycetidae</taxon>
        <taxon>Agaricales</taxon>
        <taxon>Marasmiineae</taxon>
        <taxon>Physalacriaceae</taxon>
        <taxon>Armillaria</taxon>
    </lineage>
</organism>
<proteinExistence type="predicted"/>
<accession>A0A2H3CP09</accession>
<feature type="region of interest" description="Disordered" evidence="1">
    <location>
        <begin position="124"/>
        <end position="145"/>
    </location>
</feature>
<evidence type="ECO:0000313" key="3">
    <source>
        <dbReference type="Proteomes" id="UP000218334"/>
    </source>
</evidence>